<gene>
    <name evidence="2" type="ORF">M437DRAFT_50082</name>
</gene>
<evidence type="ECO:0000313" key="3">
    <source>
        <dbReference type="Proteomes" id="UP000030672"/>
    </source>
</evidence>
<dbReference type="HOGENOM" id="CLU_126887_0_0_1"/>
<organism evidence="2 3">
    <name type="scientific">Aureobasidium melanogenum (strain CBS 110374)</name>
    <name type="common">Aureobasidium pullulans var. melanogenum</name>
    <dbReference type="NCBI Taxonomy" id="1043003"/>
    <lineage>
        <taxon>Eukaryota</taxon>
        <taxon>Fungi</taxon>
        <taxon>Dikarya</taxon>
        <taxon>Ascomycota</taxon>
        <taxon>Pezizomycotina</taxon>
        <taxon>Dothideomycetes</taxon>
        <taxon>Dothideomycetidae</taxon>
        <taxon>Dothideales</taxon>
        <taxon>Saccotheciaceae</taxon>
        <taxon>Aureobasidium</taxon>
    </lineage>
</organism>
<dbReference type="AlphaFoldDB" id="A0A074VX45"/>
<evidence type="ECO:0000313" key="2">
    <source>
        <dbReference type="EMBL" id="KEQ62287.1"/>
    </source>
</evidence>
<dbReference type="RefSeq" id="XP_040879310.1">
    <property type="nucleotide sequence ID" value="XM_041021944.1"/>
</dbReference>
<reference evidence="2 3" key="1">
    <citation type="journal article" date="2014" name="BMC Genomics">
        <title>Genome sequencing of four Aureobasidium pullulans varieties: biotechnological potential, stress tolerance, and description of new species.</title>
        <authorList>
            <person name="Gostin Ar C."/>
            <person name="Ohm R.A."/>
            <person name="Kogej T."/>
            <person name="Sonjak S."/>
            <person name="Turk M."/>
            <person name="Zajc J."/>
            <person name="Zalar P."/>
            <person name="Grube M."/>
            <person name="Sun H."/>
            <person name="Han J."/>
            <person name="Sharma A."/>
            <person name="Chiniquy J."/>
            <person name="Ngan C.Y."/>
            <person name="Lipzen A."/>
            <person name="Barry K."/>
            <person name="Grigoriev I.V."/>
            <person name="Gunde-Cimerman N."/>
        </authorList>
    </citation>
    <scope>NUCLEOTIDE SEQUENCE [LARGE SCALE GENOMIC DNA]</scope>
    <source>
        <strain evidence="2 3">CBS 110374</strain>
    </source>
</reference>
<name>A0A074VX45_AURM1</name>
<sequence>FLQNTIIHTHPSRIPAPKTSHISIMTTNPNLLFALERISKAPVQASSLPTTIATPLGPHRTLARPKDPRHGCINGIKISTCKMCAGHVLRGKVPCTGCKGTGFVGAKCTACAIGAMLAQRVLIKEAAADVLAGNDKRAKDLQNKTSTTKTISTSPESSAGEDTRAKETTDQTVLDEEGEIFEE</sequence>
<dbReference type="Proteomes" id="UP000030672">
    <property type="component" value="Unassembled WGS sequence"/>
</dbReference>
<feature type="compositionally biased region" description="Acidic residues" evidence="1">
    <location>
        <begin position="173"/>
        <end position="183"/>
    </location>
</feature>
<feature type="compositionally biased region" description="Low complexity" evidence="1">
    <location>
        <begin position="145"/>
        <end position="158"/>
    </location>
</feature>
<evidence type="ECO:0000256" key="1">
    <source>
        <dbReference type="SAM" id="MobiDB-lite"/>
    </source>
</evidence>
<dbReference type="GeneID" id="63915317"/>
<feature type="region of interest" description="Disordered" evidence="1">
    <location>
        <begin position="138"/>
        <end position="183"/>
    </location>
</feature>
<accession>A0A074VX45</accession>
<protein>
    <submittedName>
        <fullName evidence="2">Uncharacterized protein</fullName>
    </submittedName>
</protein>
<keyword evidence="3" id="KW-1185">Reference proteome</keyword>
<dbReference type="EMBL" id="KL584835">
    <property type="protein sequence ID" value="KEQ62287.1"/>
    <property type="molecule type" value="Genomic_DNA"/>
</dbReference>
<feature type="non-terminal residue" evidence="2">
    <location>
        <position position="1"/>
    </location>
</feature>
<proteinExistence type="predicted"/>